<evidence type="ECO:0000256" key="5">
    <source>
        <dbReference type="SAM" id="SignalP"/>
    </source>
</evidence>
<proteinExistence type="predicted"/>
<feature type="repeat" description="TPR" evidence="3">
    <location>
        <begin position="153"/>
        <end position="186"/>
    </location>
</feature>
<dbReference type="PANTHER" id="PTHR44858:SF1">
    <property type="entry name" value="UDP-N-ACETYLGLUCOSAMINE--PEPTIDE N-ACETYLGLUCOSAMINYLTRANSFERASE SPINDLY-RELATED"/>
    <property type="match status" value="1"/>
</dbReference>
<keyword evidence="7" id="KW-1185">Reference proteome</keyword>
<evidence type="ECO:0000313" key="7">
    <source>
        <dbReference type="Proteomes" id="UP000094501"/>
    </source>
</evidence>
<dbReference type="AlphaFoldDB" id="A0A1E3VZK3"/>
<feature type="repeat" description="TPR" evidence="3">
    <location>
        <begin position="187"/>
        <end position="220"/>
    </location>
</feature>
<reference evidence="6 7" key="1">
    <citation type="journal article" date="2016" name="Environ. Microbiol.">
        <title>New Methyloceanibacter diversity from North Sea sediments includes methanotroph containing solely the soluble methane monooxygenase.</title>
        <authorList>
            <person name="Vekeman B."/>
            <person name="Kerckhof F.M."/>
            <person name="Cremers G."/>
            <person name="de Vos P."/>
            <person name="Vandamme P."/>
            <person name="Boon N."/>
            <person name="Op den Camp H.J."/>
            <person name="Heylen K."/>
        </authorList>
    </citation>
    <scope>NUCLEOTIDE SEQUENCE [LARGE SCALE GENOMIC DNA]</scope>
    <source>
        <strain evidence="6 7">R-67174</strain>
    </source>
</reference>
<dbReference type="RefSeq" id="WP_069438148.1">
    <property type="nucleotide sequence ID" value="NZ_LPWG01000013.1"/>
</dbReference>
<evidence type="ECO:0000256" key="1">
    <source>
        <dbReference type="ARBA" id="ARBA00022737"/>
    </source>
</evidence>
<dbReference type="SMART" id="SM00028">
    <property type="entry name" value="TPR"/>
    <property type="match status" value="8"/>
</dbReference>
<dbReference type="InterPro" id="IPR019734">
    <property type="entry name" value="TPR_rpt"/>
</dbReference>
<keyword evidence="2 3" id="KW-0802">TPR repeat</keyword>
<protein>
    <submittedName>
        <fullName evidence="6">Uncharacterized protein</fullName>
    </submittedName>
</protein>
<dbReference type="PROSITE" id="PS50293">
    <property type="entry name" value="TPR_REGION"/>
    <property type="match status" value="1"/>
</dbReference>
<comment type="caution">
    <text evidence="6">The sequence shown here is derived from an EMBL/GenBank/DDBJ whole genome shotgun (WGS) entry which is preliminary data.</text>
</comment>
<organism evidence="6 7">
    <name type="scientific">Methyloceanibacter methanicus</name>
    <dbReference type="NCBI Taxonomy" id="1774968"/>
    <lineage>
        <taxon>Bacteria</taxon>
        <taxon>Pseudomonadati</taxon>
        <taxon>Pseudomonadota</taxon>
        <taxon>Alphaproteobacteria</taxon>
        <taxon>Hyphomicrobiales</taxon>
        <taxon>Hyphomicrobiaceae</taxon>
        <taxon>Methyloceanibacter</taxon>
    </lineage>
</organism>
<dbReference type="Pfam" id="PF13432">
    <property type="entry name" value="TPR_16"/>
    <property type="match status" value="2"/>
</dbReference>
<feature type="repeat" description="TPR" evidence="3">
    <location>
        <begin position="506"/>
        <end position="539"/>
    </location>
</feature>
<dbReference type="Gene3D" id="1.25.40.10">
    <property type="entry name" value="Tetratricopeptide repeat domain"/>
    <property type="match status" value="4"/>
</dbReference>
<name>A0A1E3VZK3_9HYPH</name>
<dbReference type="PROSITE" id="PS50005">
    <property type="entry name" value="TPR"/>
    <property type="match status" value="4"/>
</dbReference>
<feature type="repeat" description="TPR" evidence="3">
    <location>
        <begin position="472"/>
        <end position="505"/>
    </location>
</feature>
<dbReference type="Proteomes" id="UP000094501">
    <property type="component" value="Unassembled WGS sequence"/>
</dbReference>
<dbReference type="InterPro" id="IPR011990">
    <property type="entry name" value="TPR-like_helical_dom_sf"/>
</dbReference>
<gene>
    <name evidence="6" type="ORF">AUC68_09905</name>
</gene>
<dbReference type="SUPFAM" id="SSF48452">
    <property type="entry name" value="TPR-like"/>
    <property type="match status" value="2"/>
</dbReference>
<dbReference type="STRING" id="1774968.AUC68_09905"/>
<feature type="region of interest" description="Disordered" evidence="4">
    <location>
        <begin position="292"/>
        <end position="319"/>
    </location>
</feature>
<evidence type="ECO:0000256" key="4">
    <source>
        <dbReference type="SAM" id="MobiDB-lite"/>
    </source>
</evidence>
<feature type="chain" id="PRO_5009138803" evidence="5">
    <location>
        <begin position="24"/>
        <end position="557"/>
    </location>
</feature>
<dbReference type="InterPro" id="IPR050498">
    <property type="entry name" value="Ycf3"/>
</dbReference>
<feature type="signal peptide" evidence="5">
    <location>
        <begin position="1"/>
        <end position="23"/>
    </location>
</feature>
<accession>A0A1E3VZK3</accession>
<evidence type="ECO:0000256" key="3">
    <source>
        <dbReference type="PROSITE-ProRule" id="PRU00339"/>
    </source>
</evidence>
<keyword evidence="1" id="KW-0677">Repeat</keyword>
<dbReference type="Pfam" id="PF14559">
    <property type="entry name" value="TPR_19"/>
    <property type="match status" value="1"/>
</dbReference>
<evidence type="ECO:0000256" key="2">
    <source>
        <dbReference type="ARBA" id="ARBA00022803"/>
    </source>
</evidence>
<feature type="compositionally biased region" description="Basic and acidic residues" evidence="4">
    <location>
        <begin position="292"/>
        <end position="312"/>
    </location>
</feature>
<sequence length="557" mass="60905">MTLSIAKAMAVLAAMTIAPSAALGEDAPSPVAGGAQLPEALALCTDTSRPSYTASPEVQKEQADARKKACVAVLDFPGASEDDKYAAHIGLGQLRVEYLRIGGFADFHSAMEIKPGAAEPRFLGGRDLMHSSGTLEQSLEYLDAALERDPNMAEAQFARAEALYRLKRYNQAKAAYEAAIKIDPDAKAAPFARGGAAFVLKRYDEAIAAFDAALARDPRNALARLLRGYAHLNARQYDEAIADFGKAPDGIQGHGPRVGLYLWDRWCHSVRTCATWGANKAKQQITLTRLAREEKAKREKKQAAQREKEQAALKEPAGPWPQAKIDKALDEAVGALEAKKFDVAVSVLTPLVEDNPDYALGRSLRARAYVSTGELAKAEEDLTEILQIAPADAKQRLLRASLYLKRNNYQGAVDDLSKIIDAGSDDWTVWFRRGLAYKELNQPGDAIGDFHEAFNVLKASKLDGARARDAEFNVRYERAIAYSKLGKYDQAVEDFDAVITMKPDAAQLYFLRGSALAYAGRMDEAMKDANEALELEPDHELAQRLRAGIESAQKKSN</sequence>
<dbReference type="OrthoDB" id="9814069at2"/>
<dbReference type="PANTHER" id="PTHR44858">
    <property type="entry name" value="TETRATRICOPEPTIDE REPEAT PROTEIN 6"/>
    <property type="match status" value="1"/>
</dbReference>
<evidence type="ECO:0000313" key="6">
    <source>
        <dbReference type="EMBL" id="ODR98691.1"/>
    </source>
</evidence>
<dbReference type="EMBL" id="LPWG01000013">
    <property type="protein sequence ID" value="ODR98691.1"/>
    <property type="molecule type" value="Genomic_DNA"/>
</dbReference>
<keyword evidence="5" id="KW-0732">Signal</keyword>